<name>A0A379LKI8_9GAMM</name>
<dbReference type="Proteomes" id="UP000254123">
    <property type="component" value="Unassembled WGS sequence"/>
</dbReference>
<accession>A0A379LKI8</accession>
<keyword evidence="1" id="KW-0479">Metal-binding</keyword>
<dbReference type="InterPro" id="IPR005255">
    <property type="entry name" value="PdxA_fam"/>
</dbReference>
<dbReference type="SUPFAM" id="SSF53659">
    <property type="entry name" value="Isocitrate/Isopropylmalate dehydrogenase-like"/>
    <property type="match status" value="1"/>
</dbReference>
<dbReference type="AlphaFoldDB" id="A0A379LKI8"/>
<dbReference type="STRING" id="1123034.GCA_000685805_00865"/>
<dbReference type="PANTHER" id="PTHR30004">
    <property type="entry name" value="4-HYDROXYTHREONINE-4-PHOSPHATE DEHYDROGENASE"/>
    <property type="match status" value="1"/>
</dbReference>
<dbReference type="RefSeq" id="WP_081794369.1">
    <property type="nucleotide sequence ID" value="NZ_CAJHAQ010000001.1"/>
</dbReference>
<dbReference type="GO" id="GO:0008615">
    <property type="term" value="P:pyridoxine biosynthetic process"/>
    <property type="evidence" value="ECO:0007669"/>
    <property type="project" value="TreeGrafter"/>
</dbReference>
<keyword evidence="5" id="KW-1185">Reference proteome</keyword>
<dbReference type="GO" id="GO:0050570">
    <property type="term" value="F:4-hydroxythreonine-4-phosphate dehydrogenase activity"/>
    <property type="evidence" value="ECO:0007669"/>
    <property type="project" value="UniProtKB-EC"/>
</dbReference>
<protein>
    <submittedName>
        <fullName evidence="4">4-hydroxythreonine-4-phosphate dehydrogenase</fullName>
        <ecNumber evidence="4">1.1.1.262</ecNumber>
    </submittedName>
</protein>
<dbReference type="PANTHER" id="PTHR30004:SF5">
    <property type="entry name" value="4-HYDROXYTHREONINE-4-PHOSPHATE DEHYDROGENASE"/>
    <property type="match status" value="1"/>
</dbReference>
<evidence type="ECO:0000313" key="5">
    <source>
        <dbReference type="Proteomes" id="UP000254123"/>
    </source>
</evidence>
<gene>
    <name evidence="4" type="primary">pdxA</name>
    <name evidence="4" type="ORF">NCTC10526_01476</name>
</gene>
<evidence type="ECO:0000256" key="1">
    <source>
        <dbReference type="ARBA" id="ARBA00022723"/>
    </source>
</evidence>
<dbReference type="Pfam" id="PF04166">
    <property type="entry name" value="PdxA"/>
    <property type="match status" value="1"/>
</dbReference>
<proteinExistence type="predicted"/>
<reference evidence="4 5" key="1">
    <citation type="submission" date="2018-06" db="EMBL/GenBank/DDBJ databases">
        <authorList>
            <consortium name="Pathogen Informatics"/>
            <person name="Doyle S."/>
        </authorList>
    </citation>
    <scope>NUCLEOTIDE SEQUENCE [LARGE SCALE GENOMIC DNA]</scope>
    <source>
        <strain evidence="4 5">NCTC10526</strain>
    </source>
</reference>
<dbReference type="EMBL" id="UGVC01000001">
    <property type="protein sequence ID" value="SUD91129.1"/>
    <property type="molecule type" value="Genomic_DNA"/>
</dbReference>
<keyword evidence="2 4" id="KW-0560">Oxidoreductase</keyword>
<dbReference type="Gene3D" id="3.40.718.10">
    <property type="entry name" value="Isopropylmalate Dehydrogenase"/>
    <property type="match status" value="1"/>
</dbReference>
<dbReference type="GO" id="GO:0051287">
    <property type="term" value="F:NAD binding"/>
    <property type="evidence" value="ECO:0007669"/>
    <property type="project" value="InterPro"/>
</dbReference>
<dbReference type="NCBIfam" id="TIGR00557">
    <property type="entry name" value="pdxA"/>
    <property type="match status" value="1"/>
</dbReference>
<keyword evidence="3" id="KW-0520">NAD</keyword>
<sequence length="405" mass="43812">MTIHSTDLDRTDRNIKDAQQSSSLPPLILTTGEPAGIGMDIVLQLALAGDFTSLDYPVVVLADEQALQQRFEQVYGRQIQSLDTPLWQRIAEASEVTNTVESSQHFLTEKILQAKSTGFEAESSPKFYLIHVGCNQPVIAGQLNVDNAVMVITQLQIAHKLAQSGAASAIVTGPLQKSVLIEAGITLEDGSMFTGHTEFFMQKSGCDKVVMMLANNAMKVALVTIHMPLKEVAAAITPDNVRQTVQILLNDLQQKFGLKDPRVLVCGLNPHAGEDGHLGTEEIEVINPVLKQFQDQGVNISSAMPADTLFTQRHLKHCDAVIAMYHDQGLPVLKSHGFGDTVNLTLGLPYIRTSVDHGTALDLAGKRKHEGAEASDAESGQASSSSLWQALTMANDMVKSTLGLR</sequence>
<evidence type="ECO:0000256" key="2">
    <source>
        <dbReference type="ARBA" id="ARBA00023002"/>
    </source>
</evidence>
<evidence type="ECO:0000256" key="3">
    <source>
        <dbReference type="ARBA" id="ARBA00023027"/>
    </source>
</evidence>
<evidence type="ECO:0000313" key="4">
    <source>
        <dbReference type="EMBL" id="SUD91129.1"/>
    </source>
</evidence>
<dbReference type="EC" id="1.1.1.262" evidence="4"/>
<organism evidence="4 5">
    <name type="scientific">Psychrobacter phenylpyruvicus</name>
    <dbReference type="NCBI Taxonomy" id="29432"/>
    <lineage>
        <taxon>Bacteria</taxon>
        <taxon>Pseudomonadati</taxon>
        <taxon>Pseudomonadota</taxon>
        <taxon>Gammaproteobacteria</taxon>
        <taxon>Moraxellales</taxon>
        <taxon>Moraxellaceae</taxon>
        <taxon>Psychrobacter</taxon>
    </lineage>
</organism>
<dbReference type="GO" id="GO:0046872">
    <property type="term" value="F:metal ion binding"/>
    <property type="evidence" value="ECO:0007669"/>
    <property type="project" value="UniProtKB-KW"/>
</dbReference>
<dbReference type="GO" id="GO:0042823">
    <property type="term" value="P:pyridoxal phosphate biosynthetic process"/>
    <property type="evidence" value="ECO:0007669"/>
    <property type="project" value="TreeGrafter"/>
</dbReference>